<evidence type="ECO:0000256" key="5">
    <source>
        <dbReference type="SAM" id="MobiDB-lite"/>
    </source>
</evidence>
<dbReference type="InterPro" id="IPR042525">
    <property type="entry name" value="Rad52_Rad59_Rad22_sf"/>
</dbReference>
<dbReference type="OrthoDB" id="206565at2759"/>
<evidence type="ECO:0000256" key="3">
    <source>
        <dbReference type="ARBA" id="ARBA00023172"/>
    </source>
</evidence>
<feature type="compositionally biased region" description="Polar residues" evidence="5">
    <location>
        <begin position="339"/>
        <end position="349"/>
    </location>
</feature>
<keyword evidence="2" id="KW-0227">DNA damage</keyword>
<dbReference type="PANTHER" id="PTHR12132:SF1">
    <property type="entry name" value="DNA REPAIR PROTEIN RAD52 HOMOLOG"/>
    <property type="match status" value="1"/>
</dbReference>
<dbReference type="InterPro" id="IPR007232">
    <property type="entry name" value="Rad52_Rad59_Rad22"/>
</dbReference>
<keyword evidence="7" id="KW-1185">Reference proteome</keyword>
<dbReference type="FunFam" id="3.30.390.80:FF:000001">
    <property type="entry name" value="DNA repair protein RAD52 homolog"/>
    <property type="match status" value="1"/>
</dbReference>
<dbReference type="GO" id="GO:0006312">
    <property type="term" value="P:mitotic recombination"/>
    <property type="evidence" value="ECO:0007669"/>
    <property type="project" value="TreeGrafter"/>
</dbReference>
<feature type="compositionally biased region" description="Low complexity" evidence="5">
    <location>
        <begin position="270"/>
        <end position="299"/>
    </location>
</feature>
<accession>A0A1V9YMQ1</accession>
<gene>
    <name evidence="6" type="ORF">ACHHYP_09694</name>
</gene>
<keyword evidence="4" id="KW-0234">DNA repair</keyword>
<keyword evidence="3" id="KW-0233">DNA recombination</keyword>
<dbReference type="STRING" id="1202772.A0A1V9YMQ1"/>
<dbReference type="Pfam" id="PF04098">
    <property type="entry name" value="Rad52_Rad22"/>
    <property type="match status" value="1"/>
</dbReference>
<proteinExistence type="inferred from homology"/>
<feature type="compositionally biased region" description="Polar residues" evidence="5">
    <location>
        <begin position="398"/>
        <end position="413"/>
    </location>
</feature>
<feature type="compositionally biased region" description="Low complexity" evidence="5">
    <location>
        <begin position="367"/>
        <end position="397"/>
    </location>
</feature>
<dbReference type="GO" id="GO:0045002">
    <property type="term" value="P:double-strand break repair via single-strand annealing"/>
    <property type="evidence" value="ECO:0007669"/>
    <property type="project" value="TreeGrafter"/>
</dbReference>
<evidence type="ECO:0000256" key="4">
    <source>
        <dbReference type="ARBA" id="ARBA00023204"/>
    </source>
</evidence>
<dbReference type="PANTHER" id="PTHR12132">
    <property type="entry name" value="DNA REPAIR AND RECOMBINATION PROTEIN RAD52, RAD59"/>
    <property type="match status" value="1"/>
</dbReference>
<dbReference type="AlphaFoldDB" id="A0A1V9YMQ1"/>
<evidence type="ECO:0000256" key="2">
    <source>
        <dbReference type="ARBA" id="ARBA00022763"/>
    </source>
</evidence>
<dbReference type="InterPro" id="IPR041247">
    <property type="entry name" value="Rad52_fam"/>
</dbReference>
<dbReference type="Proteomes" id="UP000243579">
    <property type="component" value="Unassembled WGS sequence"/>
</dbReference>
<dbReference type="Gene3D" id="3.30.390.80">
    <property type="entry name" value="DNA repair protein Rad52/59/22"/>
    <property type="match status" value="1"/>
</dbReference>
<dbReference type="EMBL" id="JNBR01001472">
    <property type="protein sequence ID" value="OQR86973.1"/>
    <property type="molecule type" value="Genomic_DNA"/>
</dbReference>
<dbReference type="GO" id="GO:0005634">
    <property type="term" value="C:nucleus"/>
    <property type="evidence" value="ECO:0007669"/>
    <property type="project" value="TreeGrafter"/>
</dbReference>
<comment type="caution">
    <text evidence="6">The sequence shown here is derived from an EMBL/GenBank/DDBJ whole genome shotgun (WGS) entry which is preliminary data.</text>
</comment>
<feature type="region of interest" description="Disordered" evidence="5">
    <location>
        <begin position="258"/>
        <end position="432"/>
    </location>
</feature>
<sequence>MMYGTITRGDPGALVRDISIIESTFAREIARMASNDGKRAAALFGTLAFTAEEQQRTDAYLRQKLNTNMLSRRPGPGGRRLTYLESCKAIEIANEAFGFNGWSCRIVDCNLEYKEKDGSGRWSVGYSSVVRIELKDGATHEDAGFGQSEGLKDLGAAIDQSKKVQVHSPPWSSPSTRRAFLTPESALCDSSESTSAIPATTKRYICLPQPCTTHKRPVAYQRRGRQPSTPPMRVIELKSAAQANNVPLQSPTSIKLEHASHTSAQSSPQPVEAPTAGPATVVPALPSTSTSTNTGVVSGKPPVPAPRPPAINPHNQFTAPPTSRPPPAAALVKQEPTYAPSTSYAQSASYVPRPVPQAQLPPPPQQRPAAQQHPYPRPLSNQSPSMSNQSPSMSNQSASKVNQSASLVNQSPLMGSAPFDRKRGPVCMYPGDPGVDLDDLRFSQFEFDATDSNKKHKA</sequence>
<dbReference type="SUPFAM" id="SSF54768">
    <property type="entry name" value="dsRNA-binding domain-like"/>
    <property type="match status" value="1"/>
</dbReference>
<reference evidence="6 7" key="1">
    <citation type="journal article" date="2014" name="Genome Biol. Evol.">
        <title>The secreted proteins of Achlya hypogyna and Thraustotheca clavata identify the ancestral oomycete secretome and reveal gene acquisitions by horizontal gene transfer.</title>
        <authorList>
            <person name="Misner I."/>
            <person name="Blouin N."/>
            <person name="Leonard G."/>
            <person name="Richards T.A."/>
            <person name="Lane C.E."/>
        </authorList>
    </citation>
    <scope>NUCLEOTIDE SEQUENCE [LARGE SCALE GENOMIC DNA]</scope>
    <source>
        <strain evidence="6 7">ATCC 48635</strain>
    </source>
</reference>
<organism evidence="6 7">
    <name type="scientific">Achlya hypogyna</name>
    <name type="common">Oomycete</name>
    <name type="synonym">Protoachlya hypogyna</name>
    <dbReference type="NCBI Taxonomy" id="1202772"/>
    <lineage>
        <taxon>Eukaryota</taxon>
        <taxon>Sar</taxon>
        <taxon>Stramenopiles</taxon>
        <taxon>Oomycota</taxon>
        <taxon>Saprolegniomycetes</taxon>
        <taxon>Saprolegniales</taxon>
        <taxon>Achlyaceae</taxon>
        <taxon>Achlya</taxon>
    </lineage>
</organism>
<evidence type="ECO:0000313" key="6">
    <source>
        <dbReference type="EMBL" id="OQR86973.1"/>
    </source>
</evidence>
<feature type="compositionally biased region" description="Pro residues" evidence="5">
    <location>
        <begin position="301"/>
        <end position="311"/>
    </location>
</feature>
<protein>
    <submittedName>
        <fullName evidence="6">Rad52/22 domain-containing protein</fullName>
    </submittedName>
</protein>
<dbReference type="GO" id="GO:0000724">
    <property type="term" value="P:double-strand break repair via homologous recombination"/>
    <property type="evidence" value="ECO:0007669"/>
    <property type="project" value="TreeGrafter"/>
</dbReference>
<feature type="compositionally biased region" description="Pro residues" evidence="5">
    <location>
        <begin position="353"/>
        <end position="366"/>
    </location>
</feature>
<comment type="similarity">
    <text evidence="1">Belongs to the RAD52 family.</text>
</comment>
<name>A0A1V9YMQ1_ACHHY</name>
<evidence type="ECO:0000256" key="1">
    <source>
        <dbReference type="ARBA" id="ARBA00006638"/>
    </source>
</evidence>
<evidence type="ECO:0000313" key="7">
    <source>
        <dbReference type="Proteomes" id="UP000243579"/>
    </source>
</evidence>